<dbReference type="Proteomes" id="UP000294894">
    <property type="component" value="Chromosome"/>
</dbReference>
<accession>A0A4P7GIB4</accession>
<dbReference type="EMBL" id="CP038267">
    <property type="protein sequence ID" value="QBR91427.1"/>
    <property type="molecule type" value="Genomic_DNA"/>
</dbReference>
<dbReference type="Gene3D" id="3.90.550.10">
    <property type="entry name" value="Spore Coat Polysaccharide Biosynthesis Protein SpsA, Chain A"/>
    <property type="match status" value="1"/>
</dbReference>
<evidence type="ECO:0000313" key="1">
    <source>
        <dbReference type="EMBL" id="QBR91427.1"/>
    </source>
</evidence>
<dbReference type="InterPro" id="IPR029044">
    <property type="entry name" value="Nucleotide-diphossugar_trans"/>
</dbReference>
<dbReference type="InterPro" id="IPR018641">
    <property type="entry name" value="Trfase_1_rSAM/seldom-assoc"/>
</dbReference>
<dbReference type="AlphaFoldDB" id="A0A4P7GIB4"/>
<organism evidence="1 2">
    <name type="scientific">Nocardioides euryhalodurans</name>
    <dbReference type="NCBI Taxonomy" id="2518370"/>
    <lineage>
        <taxon>Bacteria</taxon>
        <taxon>Bacillati</taxon>
        <taxon>Actinomycetota</taxon>
        <taxon>Actinomycetes</taxon>
        <taxon>Propionibacteriales</taxon>
        <taxon>Nocardioidaceae</taxon>
        <taxon>Nocardioides</taxon>
    </lineage>
</organism>
<name>A0A4P7GIB4_9ACTN</name>
<dbReference type="OrthoDB" id="9798250at2"/>
<dbReference type="RefSeq" id="WP_135074030.1">
    <property type="nucleotide sequence ID" value="NZ_CP038267.1"/>
</dbReference>
<evidence type="ECO:0000313" key="2">
    <source>
        <dbReference type="Proteomes" id="UP000294894"/>
    </source>
</evidence>
<dbReference type="KEGG" id="noy:EXE57_03470"/>
<sequence length="218" mass="22506">MTPTRLLVVAKAPHPGQVKTRLGAEVGHEVAADLAAAALLDTLAACRGAVGGGRCHLALAGDLAGAVRETELRDGLAGWTVRPQRGTGLAERLVHAHRDLGPGPVVQIGMDTPQVDAHHLTDVAAGLDAADAVLGPAVDGGWWVLALRDPGHARVLHDVPMSRPTTGRDTRVALETAGLDVADATELRDVDTVADADLVAADAPHGAFARAWHGVRAR</sequence>
<keyword evidence="2" id="KW-1185">Reference proteome</keyword>
<dbReference type="Pfam" id="PF09837">
    <property type="entry name" value="DUF2064"/>
    <property type="match status" value="1"/>
</dbReference>
<protein>
    <submittedName>
        <fullName evidence="1">DUF2064 domain-containing protein</fullName>
    </submittedName>
</protein>
<dbReference type="PANTHER" id="PTHR36529:SF1">
    <property type="entry name" value="GLYCOSYLTRANSFERASE"/>
    <property type="match status" value="1"/>
</dbReference>
<proteinExistence type="predicted"/>
<dbReference type="SUPFAM" id="SSF53448">
    <property type="entry name" value="Nucleotide-diphospho-sugar transferases"/>
    <property type="match status" value="1"/>
</dbReference>
<reference evidence="1 2" key="1">
    <citation type="submission" date="2019-03" db="EMBL/GenBank/DDBJ databases">
        <title>Three New Species of Nocardioides, Nocardioides euryhalodurans sp. nov., Nocardioides seonyuensis sp. nov. and Nocardioides eburneoflavus sp. nov., Iolated from Soil.</title>
        <authorList>
            <person name="Roh S.G."/>
            <person name="Lee C."/>
            <person name="Kim M.-K."/>
            <person name="Kim S.B."/>
        </authorList>
    </citation>
    <scope>NUCLEOTIDE SEQUENCE [LARGE SCALE GENOMIC DNA]</scope>
    <source>
        <strain evidence="1 2">MMS17-SY117</strain>
    </source>
</reference>
<gene>
    <name evidence="1" type="ORF">EXE57_03470</name>
</gene>
<dbReference type="PANTHER" id="PTHR36529">
    <property type="entry name" value="SLL1095 PROTEIN"/>
    <property type="match status" value="1"/>
</dbReference>